<evidence type="ECO:0000256" key="4">
    <source>
        <dbReference type="ARBA" id="ARBA00022737"/>
    </source>
</evidence>
<dbReference type="GO" id="GO:0005634">
    <property type="term" value="C:nucleus"/>
    <property type="evidence" value="ECO:0007669"/>
    <property type="project" value="UniProtKB-SubCell"/>
</dbReference>
<evidence type="ECO:0000256" key="2">
    <source>
        <dbReference type="ARBA" id="ARBA00008469"/>
    </source>
</evidence>
<organism evidence="11 12">
    <name type="scientific">Daphnia galeata</name>
    <dbReference type="NCBI Taxonomy" id="27404"/>
    <lineage>
        <taxon>Eukaryota</taxon>
        <taxon>Metazoa</taxon>
        <taxon>Ecdysozoa</taxon>
        <taxon>Arthropoda</taxon>
        <taxon>Crustacea</taxon>
        <taxon>Branchiopoda</taxon>
        <taxon>Diplostraca</taxon>
        <taxon>Cladocera</taxon>
        <taxon>Anomopoda</taxon>
        <taxon>Daphniidae</taxon>
        <taxon>Daphnia</taxon>
    </lineage>
</organism>
<dbReference type="GO" id="GO:0045892">
    <property type="term" value="P:negative regulation of DNA-templated transcription"/>
    <property type="evidence" value="ECO:0007669"/>
    <property type="project" value="TreeGrafter"/>
</dbReference>
<comment type="subcellular location">
    <subcellularLocation>
        <location evidence="1">Nucleus</location>
    </subcellularLocation>
</comment>
<dbReference type="Gene3D" id="2.30.30.140">
    <property type="match status" value="2"/>
</dbReference>
<keyword evidence="6" id="KW-0804">Transcription</keyword>
<dbReference type="InterPro" id="IPR001660">
    <property type="entry name" value="SAM"/>
</dbReference>
<dbReference type="PANTHER" id="PTHR12247">
    <property type="entry name" value="POLYCOMB GROUP PROTEIN"/>
    <property type="match status" value="1"/>
</dbReference>
<keyword evidence="4" id="KW-0677">Repeat</keyword>
<dbReference type="SUPFAM" id="SSF47769">
    <property type="entry name" value="SAM/Pointed domain"/>
    <property type="match status" value="1"/>
</dbReference>
<evidence type="ECO:0000313" key="11">
    <source>
        <dbReference type="EMBL" id="CAH0112034.1"/>
    </source>
</evidence>
<feature type="region of interest" description="Disordered" evidence="9">
    <location>
        <begin position="581"/>
        <end position="606"/>
    </location>
</feature>
<name>A0A8J2S0P7_9CRUS</name>
<dbReference type="SMART" id="SM00454">
    <property type="entry name" value="SAM"/>
    <property type="match status" value="1"/>
</dbReference>
<dbReference type="InterPro" id="IPR050548">
    <property type="entry name" value="PcG_chromatin_remod_factors"/>
</dbReference>
<dbReference type="InterPro" id="IPR038348">
    <property type="entry name" value="SLED_sf"/>
</dbReference>
<evidence type="ECO:0000313" key="12">
    <source>
        <dbReference type="Proteomes" id="UP000789390"/>
    </source>
</evidence>
<dbReference type="Proteomes" id="UP000789390">
    <property type="component" value="Unassembled WGS sequence"/>
</dbReference>
<feature type="domain" description="SAM" evidence="10">
    <location>
        <begin position="663"/>
        <end position="728"/>
    </location>
</feature>
<dbReference type="InterPro" id="IPR011017">
    <property type="entry name" value="TRASH_dom"/>
</dbReference>
<evidence type="ECO:0000256" key="5">
    <source>
        <dbReference type="ARBA" id="ARBA00023015"/>
    </source>
</evidence>
<dbReference type="CDD" id="cd09578">
    <property type="entry name" value="SAM_Scm"/>
    <property type="match status" value="1"/>
</dbReference>
<keyword evidence="5" id="KW-0805">Transcription regulation</keyword>
<dbReference type="Gene3D" id="1.10.150.50">
    <property type="entry name" value="Transcription Factor, Ets-1"/>
    <property type="match status" value="1"/>
</dbReference>
<protein>
    <recommendedName>
        <fullName evidence="10">SAM domain-containing protein</fullName>
    </recommendedName>
</protein>
<dbReference type="GO" id="GO:0042393">
    <property type="term" value="F:histone binding"/>
    <property type="evidence" value="ECO:0007669"/>
    <property type="project" value="TreeGrafter"/>
</dbReference>
<dbReference type="PANTHER" id="PTHR12247:SF132">
    <property type="entry name" value="POLYCOMB PROTEIN SCM"/>
    <property type="match status" value="1"/>
</dbReference>
<evidence type="ECO:0000256" key="7">
    <source>
        <dbReference type="ARBA" id="ARBA00023242"/>
    </source>
</evidence>
<keyword evidence="3" id="KW-0678">Repressor</keyword>
<feature type="repeat" description="MBT" evidence="8">
    <location>
        <begin position="142"/>
        <end position="240"/>
    </location>
</feature>
<evidence type="ECO:0000256" key="3">
    <source>
        <dbReference type="ARBA" id="ARBA00022491"/>
    </source>
</evidence>
<dbReference type="Pfam" id="PF12140">
    <property type="entry name" value="SLED"/>
    <property type="match status" value="1"/>
</dbReference>
<dbReference type="SMART" id="SM00746">
    <property type="entry name" value="TRASH"/>
    <property type="match status" value="2"/>
</dbReference>
<evidence type="ECO:0000256" key="9">
    <source>
        <dbReference type="SAM" id="MobiDB-lite"/>
    </source>
</evidence>
<dbReference type="Pfam" id="PF00536">
    <property type="entry name" value="SAM_1"/>
    <property type="match status" value="1"/>
</dbReference>
<gene>
    <name evidence="11" type="ORF">DGAL_LOCUS15741</name>
</gene>
<keyword evidence="12" id="KW-1185">Reference proteome</keyword>
<reference evidence="11" key="1">
    <citation type="submission" date="2021-11" db="EMBL/GenBank/DDBJ databases">
        <authorList>
            <person name="Schell T."/>
        </authorList>
    </citation>
    <scope>NUCLEOTIDE SEQUENCE</scope>
    <source>
        <strain evidence="11">M5</strain>
    </source>
</reference>
<dbReference type="SMART" id="SM00561">
    <property type="entry name" value="MBT"/>
    <property type="match status" value="2"/>
</dbReference>
<evidence type="ECO:0000256" key="8">
    <source>
        <dbReference type="PROSITE-ProRule" id="PRU00459"/>
    </source>
</evidence>
<proteinExistence type="inferred from homology"/>
<comment type="caution">
    <text evidence="11">The sequence shown here is derived from an EMBL/GenBank/DDBJ whole genome shotgun (WGS) entry which is preliminary data.</text>
</comment>
<comment type="similarity">
    <text evidence="2">Belongs to the SCM family.</text>
</comment>
<evidence type="ECO:0000256" key="6">
    <source>
        <dbReference type="ARBA" id="ARBA00023163"/>
    </source>
</evidence>
<accession>A0A8J2S0P7</accession>
<dbReference type="GO" id="GO:0003682">
    <property type="term" value="F:chromatin binding"/>
    <property type="evidence" value="ECO:0007669"/>
    <property type="project" value="TreeGrafter"/>
</dbReference>
<dbReference type="InterPro" id="IPR013761">
    <property type="entry name" value="SAM/pointed_sf"/>
</dbReference>
<dbReference type="OrthoDB" id="5912862at2759"/>
<dbReference type="PROSITE" id="PS51079">
    <property type="entry name" value="MBT"/>
    <property type="match status" value="2"/>
</dbReference>
<dbReference type="EMBL" id="CAKKLH010000321">
    <property type="protein sequence ID" value="CAH0112034.1"/>
    <property type="molecule type" value="Genomic_DNA"/>
</dbReference>
<dbReference type="Pfam" id="PF02820">
    <property type="entry name" value="MBT"/>
    <property type="match status" value="2"/>
</dbReference>
<dbReference type="PROSITE" id="PS50105">
    <property type="entry name" value="SAM_DOMAIN"/>
    <property type="match status" value="1"/>
</dbReference>
<dbReference type="InterPro" id="IPR047531">
    <property type="entry name" value="SAM_Scm-like"/>
</dbReference>
<evidence type="ECO:0000256" key="1">
    <source>
        <dbReference type="ARBA" id="ARBA00004123"/>
    </source>
</evidence>
<feature type="repeat" description="MBT" evidence="8">
    <location>
        <begin position="248"/>
        <end position="349"/>
    </location>
</feature>
<dbReference type="InterPro" id="IPR021987">
    <property type="entry name" value="SLED"/>
</dbReference>
<dbReference type="AlphaFoldDB" id="A0A8J2S0P7"/>
<keyword evidence="7" id="KW-0539">Nucleus</keyword>
<dbReference type="InterPro" id="IPR004092">
    <property type="entry name" value="Mbt"/>
</dbReference>
<evidence type="ECO:0000259" key="10">
    <source>
        <dbReference type="PROSITE" id="PS50105"/>
    </source>
</evidence>
<dbReference type="SUPFAM" id="SSF63748">
    <property type="entry name" value="Tudor/PWWP/MBT"/>
    <property type="match status" value="2"/>
</dbReference>
<sequence>MSHQSLFQHSKVNGTPVITAEGGILPCGWCSQTEKPNLYVLPLKNGRHIFCSAICLSEFRKVSCFQCGEAISGLPFQGIVNLATRDFCSEKCYQQLKKKEQTKQMKPSSSLGSLQSSQFLSPAPPAIHSESTLILNSNPYTFAWEDYLGETGSVGAPQVCFKQHANPPKNEFHCGVKLEAQDPRNLTSTCIATVVGVIGPRLRLRLDGSDNKNDFWRLVDSNDIHPIGHCESSGGMLQPPLGFRMNASSWRTFLLKTLTGAETASSCCFKKEPLSPRYNMFRIGQKLEAVDRKNPHLICAATVGAVNNDSIFVTFDGWKGAFDYWCRYDSRDIFPVGFCAAVGHPLQPPGQKFALTSGSRFKSRVLNIPPPPPLQSSSTGIDKLSTEIGKLPISSSNTGAKVEPYVVVSEPDTSSIEREATIVSIYINHLCNCGSNLDPNKLRQLKRPLGPGTLSQVLRDTVQGLVDAALQTKQTFSILRTRQGDGDVVIRAKYENVVHTLRLPPVDDLMGLETYLELLCEDLGYCENLISTVADVNCKKCIANSVDQSGKPDSFRALKRKARDCIKTPVSSKRKMIMTSPKTDSIDNKRETVSPSRGMPAGNCLTNKGLNGRTTLKIESSPELQRPDLQKATSTTSHEAEINALTAPANIKASCTPSDPADWSVDDVMRYLASVDSGLSVHSQLFQKHEIDGKALLLLTSEMMMKYMGLKLGPSLKICNSINRLKGRRHISI</sequence>
<dbReference type="Gene3D" id="3.90.1150.190">
    <property type="entry name" value="SLED domain"/>
    <property type="match status" value="1"/>
</dbReference>
<dbReference type="CDD" id="cd20110">
    <property type="entry name" value="MBT_dScm_rpt2"/>
    <property type="match status" value="1"/>
</dbReference>